<dbReference type="AlphaFoldDB" id="A0A176RV95"/>
<proteinExistence type="predicted"/>
<accession>A0A176RV95</accession>
<reference evidence="1 2" key="1">
    <citation type="submission" date="2016-05" db="EMBL/GenBank/DDBJ databases">
        <title>Single-cell genome of chain-forming Candidatus Thiomargarita nelsonii and comparison to other large sulfur-oxidizing bacteria.</title>
        <authorList>
            <person name="Winkel M."/>
            <person name="Salman V."/>
            <person name="Woyke T."/>
            <person name="Schulz-Vogt H."/>
            <person name="Richter M."/>
            <person name="Flood B."/>
            <person name="Bailey J."/>
            <person name="Amann R."/>
            <person name="Mussmann M."/>
        </authorList>
    </citation>
    <scope>NUCLEOTIDE SEQUENCE [LARGE SCALE GENOMIC DNA]</scope>
    <source>
        <strain evidence="1 2">THI036</strain>
    </source>
</reference>
<keyword evidence="2" id="KW-1185">Reference proteome</keyword>
<dbReference type="EMBL" id="LUTY01002715">
    <property type="protein sequence ID" value="OAD19649.1"/>
    <property type="molecule type" value="Genomic_DNA"/>
</dbReference>
<dbReference type="Proteomes" id="UP000076962">
    <property type="component" value="Unassembled WGS sequence"/>
</dbReference>
<evidence type="ECO:0000313" key="2">
    <source>
        <dbReference type="Proteomes" id="UP000076962"/>
    </source>
</evidence>
<organism evidence="1 2">
    <name type="scientific">Candidatus Thiomargarita nelsonii</name>
    <dbReference type="NCBI Taxonomy" id="1003181"/>
    <lineage>
        <taxon>Bacteria</taxon>
        <taxon>Pseudomonadati</taxon>
        <taxon>Pseudomonadota</taxon>
        <taxon>Gammaproteobacteria</taxon>
        <taxon>Thiotrichales</taxon>
        <taxon>Thiotrichaceae</taxon>
        <taxon>Thiomargarita</taxon>
    </lineage>
</organism>
<comment type="caution">
    <text evidence="1">The sequence shown here is derived from an EMBL/GenBank/DDBJ whole genome shotgun (WGS) entry which is preliminary data.</text>
</comment>
<protein>
    <submittedName>
        <fullName evidence="1">Secreted protein</fullName>
    </submittedName>
</protein>
<sequence>MATKSPTKISLQFSVPTNSSHTIKKIRLATIKRRLLFFISIMLYCSNNSTRSVEAGIPTQSVGTRTIRSIPETKVLVPTLRVGMHVATLCVAC</sequence>
<name>A0A176RV95_9GAMM</name>
<gene>
    <name evidence="1" type="ORF">THIOM_004701</name>
</gene>
<evidence type="ECO:0000313" key="1">
    <source>
        <dbReference type="EMBL" id="OAD19649.1"/>
    </source>
</evidence>